<name>G8U1U7_SULAD</name>
<proteinExistence type="predicted"/>
<geneLocation type="plasmid" evidence="3">
    <name>pSULAd1</name>
</geneLocation>
<dbReference type="InterPro" id="IPR043502">
    <property type="entry name" value="DNA/RNA_pol_sf"/>
</dbReference>
<keyword evidence="2" id="KW-0548">Nucleotidyltransferase</keyword>
<dbReference type="PANTHER" id="PTHR34047">
    <property type="entry name" value="NUCLEAR INTRON MATURASE 1, MITOCHONDRIAL-RELATED"/>
    <property type="match status" value="1"/>
</dbReference>
<dbReference type="Proteomes" id="UP000005439">
    <property type="component" value="Plasmid unnamed"/>
</dbReference>
<dbReference type="CDD" id="cd01651">
    <property type="entry name" value="RT_G2_intron"/>
    <property type="match status" value="1"/>
</dbReference>
<evidence type="ECO:0000313" key="3">
    <source>
        <dbReference type="Proteomes" id="UP000005439"/>
    </source>
</evidence>
<keyword evidence="2" id="KW-0614">Plasmid</keyword>
<dbReference type="PATRIC" id="fig|679936.5.peg.3721"/>
<organism evidence="2 3">
    <name type="scientific">Sulfobacillus acidophilus (strain ATCC 700253 / DSM 10332 / NAL)</name>
    <dbReference type="NCBI Taxonomy" id="679936"/>
    <lineage>
        <taxon>Bacteria</taxon>
        <taxon>Bacillati</taxon>
        <taxon>Bacillota</taxon>
        <taxon>Clostridia</taxon>
        <taxon>Eubacteriales</taxon>
        <taxon>Clostridiales Family XVII. Incertae Sedis</taxon>
        <taxon>Sulfobacillus</taxon>
    </lineage>
</organism>
<dbReference type="PROSITE" id="PS50878">
    <property type="entry name" value="RT_POL"/>
    <property type="match status" value="1"/>
</dbReference>
<reference evidence="3" key="1">
    <citation type="submission" date="2011-12" db="EMBL/GenBank/DDBJ databases">
        <title>The complete genome of plasmid of Sulfobacillus acidophilus DSM 10332.</title>
        <authorList>
            <person name="Lucas S."/>
            <person name="Han J."/>
            <person name="Lapidus A."/>
            <person name="Bruce D."/>
            <person name="Goodwin L."/>
            <person name="Pitluck S."/>
            <person name="Peters L."/>
            <person name="Kyrpides N."/>
            <person name="Mavromatis K."/>
            <person name="Ivanova N."/>
            <person name="Mikhailova N."/>
            <person name="Chertkov O."/>
            <person name="Saunders E."/>
            <person name="Detter J.C."/>
            <person name="Tapia R."/>
            <person name="Han C."/>
            <person name="Land M."/>
            <person name="Hauser L."/>
            <person name="Markowitz V."/>
            <person name="Cheng J.-F."/>
            <person name="Hugenholtz P."/>
            <person name="Woyke T."/>
            <person name="Wu D."/>
            <person name="Pukall R."/>
            <person name="Gehrich-Schroeter G."/>
            <person name="Schneider S."/>
            <person name="Klenk H.-P."/>
            <person name="Eisen J.A."/>
        </authorList>
    </citation>
    <scope>NUCLEOTIDE SEQUENCE [LARGE SCALE GENOMIC DNA]</scope>
    <source>
        <strain evidence="3">ATCC 700253 / DSM 10332 / NAL</strain>
        <plasmid evidence="3">pSULAd1</plasmid>
    </source>
</reference>
<accession>G8U1U7</accession>
<evidence type="ECO:0000313" key="2">
    <source>
        <dbReference type="EMBL" id="AEW07025.1"/>
    </source>
</evidence>
<dbReference type="KEGG" id="sap:Sulac_3601"/>
<dbReference type="SUPFAM" id="SSF56672">
    <property type="entry name" value="DNA/RNA polymerases"/>
    <property type="match status" value="1"/>
</dbReference>
<keyword evidence="2" id="KW-0808">Transferase</keyword>
<feature type="domain" description="Reverse transcriptase" evidence="1">
    <location>
        <begin position="69"/>
        <end position="323"/>
    </location>
</feature>
<reference evidence="2 3" key="2">
    <citation type="journal article" date="2012" name="Stand. Genomic Sci.">
        <title>Complete genome sequence of the moderately thermophilic mineral-sulfide-oxidizing firmicute Sulfobacillus acidophilus type strain (NAL(T)).</title>
        <authorList>
            <person name="Anderson I."/>
            <person name="Chertkov O."/>
            <person name="Chen A."/>
            <person name="Saunders E."/>
            <person name="Lapidus A."/>
            <person name="Nolan M."/>
            <person name="Lucas S."/>
            <person name="Hammon N."/>
            <person name="Deshpande S."/>
            <person name="Cheng J.F."/>
            <person name="Han C."/>
            <person name="Tapia R."/>
            <person name="Goodwin L.A."/>
            <person name="Pitluck S."/>
            <person name="Liolios K."/>
            <person name="Pagani I."/>
            <person name="Ivanova N."/>
            <person name="Mikhailova N."/>
            <person name="Pati A."/>
            <person name="Palaniappan K."/>
            <person name="Land M."/>
            <person name="Pan C."/>
            <person name="Rohde M."/>
            <person name="Pukall R."/>
            <person name="Goker M."/>
            <person name="Detter J.C."/>
            <person name="Woyke T."/>
            <person name="Bristow J."/>
            <person name="Eisen J.A."/>
            <person name="Markowitz V."/>
            <person name="Hugenholtz P."/>
            <person name="Kyrpides N.C."/>
            <person name="Klenk H.P."/>
            <person name="Mavromatis K."/>
        </authorList>
    </citation>
    <scope>NUCLEOTIDE SEQUENCE [LARGE SCALE GENOMIC DNA]</scope>
    <source>
        <strain evidence="3">ATCC 700253 / DSM 10332 / NAL</strain>
        <plasmid evidence="3">pSULAd1</plasmid>
    </source>
</reference>
<dbReference type="GO" id="GO:0003964">
    <property type="term" value="F:RNA-directed DNA polymerase activity"/>
    <property type="evidence" value="ECO:0007669"/>
    <property type="project" value="UniProtKB-KW"/>
</dbReference>
<dbReference type="HOGENOM" id="CLU_013584_7_0_9"/>
<dbReference type="InterPro" id="IPR051083">
    <property type="entry name" value="GrpII_Intron_Splice-Mob/Def"/>
</dbReference>
<protein>
    <submittedName>
        <fullName evidence="2">RNA-directed DNA polymerase (Reverse transcriptase)</fullName>
    </submittedName>
</protein>
<dbReference type="PANTHER" id="PTHR34047:SF8">
    <property type="entry name" value="PROTEIN YKFC"/>
    <property type="match status" value="1"/>
</dbReference>
<gene>
    <name evidence="2" type="ordered locus">Sulac_3601</name>
</gene>
<evidence type="ECO:0000259" key="1">
    <source>
        <dbReference type="PROSITE" id="PS50878"/>
    </source>
</evidence>
<keyword evidence="2" id="KW-0695">RNA-directed DNA polymerase</keyword>
<dbReference type="Pfam" id="PF00078">
    <property type="entry name" value="RVT_1"/>
    <property type="match status" value="1"/>
</dbReference>
<keyword evidence="3" id="KW-1185">Reference proteome</keyword>
<sequence>MRHPLVVLEQLQKQASQPDYLFHRLYRNLYNPDFFLLAYQNLYANKGAMTPGVDGTSLDDVGLKRIESLIQTLKDHRYRPQPARRQYIPKKGGGQRPLGIPSANDKLVQEVARLLWDSIYEPTFSKYSHGFRPGRSCHTALAQIQHHFTGVKWFIEGDIKAYFDTIDHHTLVNILRRRIKDEAFLALIWKFLKAGYLDQWQFHGTYSGTPQGSGVSPLFANIYLHELDQFMERYQATFNRGTQRAPGKEYGRLQGIHQRHRKHYAAHWDTMTPEEKDAARRHIRKLRAAVLRTPSKDPMDPHYRRIQYVRYADDCALRRQTAC</sequence>
<dbReference type="InterPro" id="IPR000477">
    <property type="entry name" value="RT_dom"/>
</dbReference>
<dbReference type="EMBL" id="CP003180">
    <property type="protein sequence ID" value="AEW07025.1"/>
    <property type="molecule type" value="Genomic_DNA"/>
</dbReference>
<dbReference type="AlphaFoldDB" id="G8U1U7"/>